<evidence type="ECO:0000259" key="2">
    <source>
        <dbReference type="PROSITE" id="PS51011"/>
    </source>
</evidence>
<reference evidence="3" key="2">
    <citation type="submission" date="2019-07" db="EMBL/GenBank/DDBJ databases">
        <authorList>
            <person name="Yang Y."/>
            <person name="Bocs S."/>
            <person name="Baudouin L."/>
        </authorList>
    </citation>
    <scope>NUCLEOTIDE SEQUENCE</scope>
    <source>
        <tissue evidence="3">Spear leaf of Hainan Tall coconut</tissue>
    </source>
</reference>
<name>A0A8K0I275_COCNU</name>
<evidence type="ECO:0000313" key="3">
    <source>
        <dbReference type="EMBL" id="KAG1334398.1"/>
    </source>
</evidence>
<dbReference type="PROSITE" id="PS51011">
    <property type="entry name" value="ARID"/>
    <property type="match status" value="1"/>
</dbReference>
<dbReference type="Proteomes" id="UP000797356">
    <property type="component" value="Chromosome 3"/>
</dbReference>
<evidence type="ECO:0000256" key="1">
    <source>
        <dbReference type="SAM" id="MobiDB-lite"/>
    </source>
</evidence>
<reference evidence="3" key="1">
    <citation type="journal article" date="2017" name="Gigascience">
        <title>The genome draft of coconut (Cocos nucifera).</title>
        <authorList>
            <person name="Xiao Y."/>
            <person name="Xu P."/>
            <person name="Fan H."/>
            <person name="Baudouin L."/>
            <person name="Xia W."/>
            <person name="Bocs S."/>
            <person name="Xu J."/>
            <person name="Li Q."/>
            <person name="Guo A."/>
            <person name="Zhou L."/>
            <person name="Li J."/>
            <person name="Wu Y."/>
            <person name="Ma Z."/>
            <person name="Armero A."/>
            <person name="Issali A.E."/>
            <person name="Liu N."/>
            <person name="Peng M."/>
            <person name="Yang Y."/>
        </authorList>
    </citation>
    <scope>NUCLEOTIDE SEQUENCE</scope>
    <source>
        <tissue evidence="3">Spear leaf of Hainan Tall coconut</tissue>
    </source>
</reference>
<dbReference type="PANTHER" id="PTHR46694">
    <property type="entry name" value="AT-RICH INTERACTIVE DOMAIN-CONTAINING PROTEIN 4"/>
    <property type="match status" value="1"/>
</dbReference>
<evidence type="ECO:0000313" key="4">
    <source>
        <dbReference type="Proteomes" id="UP000797356"/>
    </source>
</evidence>
<organism evidence="3 4">
    <name type="scientific">Cocos nucifera</name>
    <name type="common">Coconut palm</name>
    <dbReference type="NCBI Taxonomy" id="13894"/>
    <lineage>
        <taxon>Eukaryota</taxon>
        <taxon>Viridiplantae</taxon>
        <taxon>Streptophyta</taxon>
        <taxon>Embryophyta</taxon>
        <taxon>Tracheophyta</taxon>
        <taxon>Spermatophyta</taxon>
        <taxon>Magnoliopsida</taxon>
        <taxon>Liliopsida</taxon>
        <taxon>Arecaceae</taxon>
        <taxon>Arecoideae</taxon>
        <taxon>Cocoseae</taxon>
        <taxon>Attaleinae</taxon>
        <taxon>Cocos</taxon>
    </lineage>
</organism>
<dbReference type="InterPro" id="IPR036431">
    <property type="entry name" value="ARID_dom_sf"/>
</dbReference>
<feature type="region of interest" description="Disordered" evidence="1">
    <location>
        <begin position="408"/>
        <end position="444"/>
    </location>
</feature>
<comment type="caution">
    <text evidence="3">The sequence shown here is derived from an EMBL/GenBank/DDBJ whole genome shotgun (WGS) entry which is preliminary data.</text>
</comment>
<dbReference type="InterPro" id="IPR001606">
    <property type="entry name" value="ARID_dom"/>
</dbReference>
<dbReference type="InterPro" id="IPR042293">
    <property type="entry name" value="ARID4"/>
</dbReference>
<dbReference type="Pfam" id="PF01388">
    <property type="entry name" value="ARID"/>
    <property type="match status" value="1"/>
</dbReference>
<sequence>MFHVQGFAKQNCSLLAVLCGKFDHRQSGEARWRSLYPYPELVSSGRLEVQTLNNPTFEKFSEVQKSVQPNFLYLQGEQLENEEEIGSLTWGTLDALDPQKFSSLISPPLPTIVYLEVPNSEKLAQALHSKGVPYVIYWKNAFSSYAASHFRQALLSVVQSSYSHTWDAFQLAHASFRLYCVRNNHVLPDKSQKVSGKLAPRLLGDAPKIIITPAEKDTGEEEEGSSEALPAIKIYDEDVDVRFLVCGLPCTLIRGSKLHNRVSSAHISLLVSGSAQTCFDDQLLESHIKNELIEKSQLVHALPNYEESNLSRLEPSNSVSIACGAPVFEVCMKVPTWAAQVMKHLAPEVSYRSLVTLGIASIQGTPVAAFEKEDADRLLFFCTRQGSDLPMQDNANFCLPRWSSSITKERSKPGLESNPVTPSNNVGENGVAGANADKNGRREKISIERTPLTILPLRQRSKVAAMRPIPHSRKRKMLPFSGIPQTDAYEGNQVKPNLPIVPSVKHSSMPAAPTTHRKSLSSSFHAQQIISLNPLPMKKHGCNRLPIQICPEEDFLRDVMQFLIQRGHSRLVPQGGISEFPDAILNAKRLDLYNLYREVVSRGGFYVGNGINWKGQVFSKMRNHTMINRMTFSKSTLILEYYLSLSPVALPVTGLTAAYAVNGPTLVVIDDKAWVPSRLPNHSHHHFAIMPGKAFYKITVTIVPT</sequence>
<dbReference type="SUPFAM" id="SSF46774">
    <property type="entry name" value="ARID-like"/>
    <property type="match status" value="1"/>
</dbReference>
<dbReference type="Gene3D" id="1.10.150.60">
    <property type="entry name" value="ARID DNA-binding domain"/>
    <property type="match status" value="1"/>
</dbReference>
<dbReference type="AlphaFoldDB" id="A0A8K0I275"/>
<accession>A0A8K0I275</accession>
<gene>
    <name evidence="3" type="ORF">COCNU_03G005170</name>
</gene>
<feature type="domain" description="ARID" evidence="2">
    <location>
        <begin position="549"/>
        <end position="653"/>
    </location>
</feature>
<dbReference type="GO" id="GO:0003677">
    <property type="term" value="F:DNA binding"/>
    <property type="evidence" value="ECO:0007669"/>
    <property type="project" value="InterPro"/>
</dbReference>
<dbReference type="CDD" id="cd16100">
    <property type="entry name" value="ARID"/>
    <property type="match status" value="1"/>
</dbReference>
<protein>
    <submittedName>
        <fullName evidence="3">AT-rich interactive domain-containing protein 4</fullName>
    </submittedName>
</protein>
<dbReference type="PANTHER" id="PTHR46694:SF1">
    <property type="entry name" value="AT-RICH INTERACTIVE DOMAIN-CONTAINING PROTEIN 4"/>
    <property type="match status" value="1"/>
</dbReference>
<keyword evidence="4" id="KW-1185">Reference proteome</keyword>
<dbReference type="EMBL" id="CM017874">
    <property type="protein sequence ID" value="KAG1334398.1"/>
    <property type="molecule type" value="Genomic_DNA"/>
</dbReference>
<proteinExistence type="predicted"/>
<feature type="compositionally biased region" description="Low complexity" evidence="1">
    <location>
        <begin position="424"/>
        <end position="436"/>
    </location>
</feature>
<dbReference type="OrthoDB" id="10044343at2759"/>